<accession>A0A9P8Y544</accession>
<evidence type="ECO:0000259" key="2">
    <source>
        <dbReference type="Pfam" id="PF03033"/>
    </source>
</evidence>
<dbReference type="OrthoDB" id="5835829at2759"/>
<dbReference type="AlphaFoldDB" id="A0A9P8Y544"/>
<dbReference type="InterPro" id="IPR004276">
    <property type="entry name" value="GlycoTrans_28_N"/>
</dbReference>
<dbReference type="RefSeq" id="XP_046012035.1">
    <property type="nucleotide sequence ID" value="XM_046151738.1"/>
</dbReference>
<evidence type="ECO:0000313" key="4">
    <source>
        <dbReference type="Proteomes" id="UP000756346"/>
    </source>
</evidence>
<keyword evidence="4" id="KW-1185">Reference proteome</keyword>
<dbReference type="SUPFAM" id="SSF53756">
    <property type="entry name" value="UDP-Glycosyltransferase/glycogen phosphorylase"/>
    <property type="match status" value="1"/>
</dbReference>
<organism evidence="3 4">
    <name type="scientific">Microdochium trichocladiopsis</name>
    <dbReference type="NCBI Taxonomy" id="1682393"/>
    <lineage>
        <taxon>Eukaryota</taxon>
        <taxon>Fungi</taxon>
        <taxon>Dikarya</taxon>
        <taxon>Ascomycota</taxon>
        <taxon>Pezizomycotina</taxon>
        <taxon>Sordariomycetes</taxon>
        <taxon>Xylariomycetidae</taxon>
        <taxon>Xylariales</taxon>
        <taxon>Microdochiaceae</taxon>
        <taxon>Microdochium</taxon>
    </lineage>
</organism>
<protein>
    <recommendedName>
        <fullName evidence="2">Glycosyltransferase family 28 N-terminal domain-containing protein</fullName>
    </recommendedName>
</protein>
<dbReference type="Pfam" id="PF03033">
    <property type="entry name" value="Glyco_transf_28"/>
    <property type="match status" value="1"/>
</dbReference>
<sequence>MHATQVSIKAQPGSRRASMDEAPPPPYELISTGSLLSTSTVLTSDGILDINLSSSNAAKLRSLIPDPQPRTTDAQLTTPPYLQDWTTPCPSLNIVIHVVGSRGDVQPFIAYGTALQRYGHRVRLATHGCFRKFVRDSGLEFYDIGGDPTDLMAYMVKNPGLMPSLESMRGGGIGRKRKMMTEMLQGCWRSCIEPDAVTRAPFVAEAIVANPPSFAHVHCAQALGVPAHIMFTMPWSATRAFPHPLVKMSGAGDIEPGVANWLTYGMVDLMTWQG</sequence>
<dbReference type="Proteomes" id="UP000756346">
    <property type="component" value="Unassembled WGS sequence"/>
</dbReference>
<evidence type="ECO:0000313" key="3">
    <source>
        <dbReference type="EMBL" id="KAH7029747.1"/>
    </source>
</evidence>
<dbReference type="EMBL" id="JAGTJQ010000006">
    <property type="protein sequence ID" value="KAH7029747.1"/>
    <property type="molecule type" value="Genomic_DNA"/>
</dbReference>
<dbReference type="GO" id="GO:0005975">
    <property type="term" value="P:carbohydrate metabolic process"/>
    <property type="evidence" value="ECO:0007669"/>
    <property type="project" value="InterPro"/>
</dbReference>
<dbReference type="Gene3D" id="3.40.50.2000">
    <property type="entry name" value="Glycogen Phosphorylase B"/>
    <property type="match status" value="1"/>
</dbReference>
<dbReference type="PANTHER" id="PTHR48050:SF27">
    <property type="entry name" value="GLUCOSYLTRANSFERASE, PUTATIVE (AFU_ORTHOLOGUE AFUA_7G04880)-RELATED"/>
    <property type="match status" value="1"/>
</dbReference>
<feature type="domain" description="Glycosyltransferase family 28 N-terminal" evidence="2">
    <location>
        <begin position="94"/>
        <end position="242"/>
    </location>
</feature>
<dbReference type="FunFam" id="3.40.50.2000:FF:000268">
    <property type="entry name" value="Glycosyltransferase family 1 protein"/>
    <property type="match status" value="1"/>
</dbReference>
<dbReference type="InterPro" id="IPR050426">
    <property type="entry name" value="Glycosyltransferase_28"/>
</dbReference>
<gene>
    <name evidence="3" type="ORF">B0I36DRAFT_291508</name>
</gene>
<comment type="caution">
    <text evidence="3">The sequence shown here is derived from an EMBL/GenBank/DDBJ whole genome shotgun (WGS) entry which is preliminary data.</text>
</comment>
<reference evidence="3" key="1">
    <citation type="journal article" date="2021" name="Nat. Commun.">
        <title>Genetic determinants of endophytism in the Arabidopsis root mycobiome.</title>
        <authorList>
            <person name="Mesny F."/>
            <person name="Miyauchi S."/>
            <person name="Thiergart T."/>
            <person name="Pickel B."/>
            <person name="Atanasova L."/>
            <person name="Karlsson M."/>
            <person name="Huettel B."/>
            <person name="Barry K.W."/>
            <person name="Haridas S."/>
            <person name="Chen C."/>
            <person name="Bauer D."/>
            <person name="Andreopoulos W."/>
            <person name="Pangilinan J."/>
            <person name="LaButti K."/>
            <person name="Riley R."/>
            <person name="Lipzen A."/>
            <person name="Clum A."/>
            <person name="Drula E."/>
            <person name="Henrissat B."/>
            <person name="Kohler A."/>
            <person name="Grigoriev I.V."/>
            <person name="Martin F.M."/>
            <person name="Hacquard S."/>
        </authorList>
    </citation>
    <scope>NUCLEOTIDE SEQUENCE</scope>
    <source>
        <strain evidence="3">MPI-CAGE-CH-0230</strain>
    </source>
</reference>
<proteinExistence type="predicted"/>
<dbReference type="GeneID" id="70181284"/>
<evidence type="ECO:0000256" key="1">
    <source>
        <dbReference type="SAM" id="MobiDB-lite"/>
    </source>
</evidence>
<name>A0A9P8Y544_9PEZI</name>
<dbReference type="GO" id="GO:0016758">
    <property type="term" value="F:hexosyltransferase activity"/>
    <property type="evidence" value="ECO:0007669"/>
    <property type="project" value="InterPro"/>
</dbReference>
<feature type="region of interest" description="Disordered" evidence="1">
    <location>
        <begin position="1"/>
        <end position="27"/>
    </location>
</feature>
<dbReference type="PANTHER" id="PTHR48050">
    <property type="entry name" value="STEROL 3-BETA-GLUCOSYLTRANSFERASE"/>
    <property type="match status" value="1"/>
</dbReference>